<reference evidence="4 5" key="1">
    <citation type="submission" date="2022-05" db="EMBL/GenBank/DDBJ databases">
        <authorList>
            <consortium name="Genoscope - CEA"/>
            <person name="William W."/>
        </authorList>
    </citation>
    <scope>NUCLEOTIDE SEQUENCE [LARGE SCALE GENOMIC DNA]</scope>
</reference>
<protein>
    <recommendedName>
        <fullName evidence="6">Protein zer-1 homolog</fullName>
    </recommendedName>
</protein>
<feature type="domain" description="Protein zer-1 homolog-like C-terminal" evidence="2">
    <location>
        <begin position="385"/>
        <end position="743"/>
    </location>
</feature>
<dbReference type="SUPFAM" id="SSF48371">
    <property type="entry name" value="ARM repeat"/>
    <property type="match status" value="1"/>
</dbReference>
<dbReference type="SUPFAM" id="SSF52047">
    <property type="entry name" value="RNI-like"/>
    <property type="match status" value="1"/>
</dbReference>
<sequence>MTKDDLADGTVSSLFEICFKTSLRYLESSQLPKNESLFLPEEVCQALISQKIKMGTCSDDFIAKFFADVQTSRMTRANLSCTAITDAGVELISRHCLREVDVSKCEALTSKSIEFLLRCKDSLVSLNVSYCRQINYFSGLQHFTKLKSLDLSRTFIDQREFDSLCTLVHLRRLNISGTHISSLEPVRSMCSLTSLDLSNCDDLESVEPLVAVKGTLCWLSLYNCRRLEADEMLVTLQQLMQLQHLDLSRDDPDESVWFQSFLESMVVLVDEEFLEELLPCLPNLTSLDISGNARFKYEHLQLFRQHCKQRLQFLGLFQTNMYRYREIPAEQVSGNANLSQITLSMEVYKNRPKFLISALQELFSIIRQRDHDMDINSICRLVLGSMENHSSEKKIQLAGSASLYHLSRDDDENPNWQLSMELKRRVIEATLNAMENHVKEAQLQKNCCLTLCNFRIPDEVSCNYKRIVELLLRAALVHHDDFIQRTAIALCNLLVCQVQDSQKIIVGRDLQGVEKILNIMRYKMGNNPASGGVLECCWSALWNVTDETPENCALFLSNRGLELFMRCNKELSDQRDLVRNMLGLMGNVAEVPELRPQLMTLAHVFYDLLLINNPSELEVTYNAGGIISHLAFDGPDCWTNTVVTREEALRSLEEIIETWDIRARRQMSYRSFAPILRLISGCGVTAIHHWATWALANLCNVDAEKYCKLVRDEGGMELLQGLTANPNTSQRVRELSQMTLDKCYNNLEHLENSAQQTTYNSQLNSTQQ</sequence>
<evidence type="ECO:0000259" key="3">
    <source>
        <dbReference type="Pfam" id="PF25013"/>
    </source>
</evidence>
<dbReference type="InterPro" id="IPR051341">
    <property type="entry name" value="Zyg-11_UBL_adapter"/>
</dbReference>
<evidence type="ECO:0000313" key="4">
    <source>
        <dbReference type="EMBL" id="CAH3017662.1"/>
    </source>
</evidence>
<dbReference type="Pfam" id="PF22964">
    <property type="entry name" value="ZER1-like_2nd"/>
    <property type="match status" value="1"/>
</dbReference>
<dbReference type="InterPro" id="IPR032675">
    <property type="entry name" value="LRR_dom_sf"/>
</dbReference>
<dbReference type="InterPro" id="IPR016024">
    <property type="entry name" value="ARM-type_fold"/>
</dbReference>
<organism evidence="4 5">
    <name type="scientific">Porites evermanni</name>
    <dbReference type="NCBI Taxonomy" id="104178"/>
    <lineage>
        <taxon>Eukaryota</taxon>
        <taxon>Metazoa</taxon>
        <taxon>Cnidaria</taxon>
        <taxon>Anthozoa</taxon>
        <taxon>Hexacorallia</taxon>
        <taxon>Scleractinia</taxon>
        <taxon>Fungiina</taxon>
        <taxon>Poritidae</taxon>
        <taxon>Porites</taxon>
    </lineage>
</organism>
<evidence type="ECO:0008006" key="6">
    <source>
        <dbReference type="Google" id="ProtNLM"/>
    </source>
</evidence>
<comment type="caution">
    <text evidence="4">The sequence shown here is derived from an EMBL/GenBank/DDBJ whole genome shotgun (WGS) entry which is preliminary data.</text>
</comment>
<accession>A0ABN8LKJ1</accession>
<evidence type="ECO:0000313" key="5">
    <source>
        <dbReference type="Proteomes" id="UP001159427"/>
    </source>
</evidence>
<dbReference type="PANTHER" id="PTHR12904">
    <property type="match status" value="1"/>
</dbReference>
<dbReference type="Gene3D" id="3.80.10.10">
    <property type="entry name" value="Ribonuclease Inhibitor"/>
    <property type="match status" value="2"/>
</dbReference>
<gene>
    <name evidence="4" type="ORF">PEVE_00039044</name>
</gene>
<dbReference type="PANTHER" id="PTHR12904:SF23">
    <property type="entry name" value="PROTEIN ZER-1 HOMOLOG"/>
    <property type="match status" value="1"/>
</dbReference>
<dbReference type="EMBL" id="CALNXI010000068">
    <property type="protein sequence ID" value="CAH3017662.1"/>
    <property type="molecule type" value="Genomic_DNA"/>
</dbReference>
<keyword evidence="5" id="KW-1185">Reference proteome</keyword>
<evidence type="ECO:0000256" key="1">
    <source>
        <dbReference type="ARBA" id="ARBA00022786"/>
    </source>
</evidence>
<keyword evidence="1" id="KW-0833">Ubl conjugation pathway</keyword>
<proteinExistence type="predicted"/>
<feature type="domain" description="Zer-1-like leucine-rich repeats region" evidence="3">
    <location>
        <begin position="188"/>
        <end position="292"/>
    </location>
</feature>
<name>A0ABN8LKJ1_9CNID</name>
<dbReference type="Gene3D" id="1.25.10.10">
    <property type="entry name" value="Leucine-rich Repeat Variant"/>
    <property type="match status" value="1"/>
</dbReference>
<dbReference type="InterPro" id="IPR056845">
    <property type="entry name" value="LRR_Zer-1"/>
</dbReference>
<dbReference type="InterPro" id="IPR011989">
    <property type="entry name" value="ARM-like"/>
</dbReference>
<dbReference type="Proteomes" id="UP001159427">
    <property type="component" value="Unassembled WGS sequence"/>
</dbReference>
<dbReference type="InterPro" id="IPR055142">
    <property type="entry name" value="ZER1-like_C"/>
</dbReference>
<evidence type="ECO:0000259" key="2">
    <source>
        <dbReference type="Pfam" id="PF22964"/>
    </source>
</evidence>
<dbReference type="Pfam" id="PF25013">
    <property type="entry name" value="LRR_Zer-1"/>
    <property type="match status" value="1"/>
</dbReference>